<dbReference type="RefSeq" id="WP_135434684.1">
    <property type="nucleotide sequence ID" value="NZ_SRLA01000002.1"/>
</dbReference>
<dbReference type="Proteomes" id="UP000298337">
    <property type="component" value="Unassembled WGS sequence"/>
</dbReference>
<dbReference type="OrthoDB" id="875998at2"/>
<reference evidence="2 3" key="1">
    <citation type="submission" date="2019-04" db="EMBL/GenBank/DDBJ databases">
        <authorList>
            <person name="Feng G."/>
            <person name="Zhang J."/>
            <person name="Zhu H."/>
        </authorList>
    </citation>
    <scope>NUCLEOTIDE SEQUENCE [LARGE SCALE GENOMIC DNA]</scope>
    <source>
        <strain evidence="2 3">92R-1</strain>
    </source>
</reference>
<keyword evidence="3" id="KW-1185">Reference proteome</keyword>
<name>A0A4Z0P9X7_9BACT</name>
<evidence type="ECO:0000313" key="2">
    <source>
        <dbReference type="EMBL" id="TGE08775.1"/>
    </source>
</evidence>
<feature type="region of interest" description="Disordered" evidence="1">
    <location>
        <begin position="142"/>
        <end position="165"/>
    </location>
</feature>
<feature type="region of interest" description="Disordered" evidence="1">
    <location>
        <begin position="250"/>
        <end position="288"/>
    </location>
</feature>
<evidence type="ECO:0000313" key="3">
    <source>
        <dbReference type="Proteomes" id="UP000298337"/>
    </source>
</evidence>
<dbReference type="EMBL" id="SRLA01000002">
    <property type="protein sequence ID" value="TGE08775.1"/>
    <property type="molecule type" value="Genomic_DNA"/>
</dbReference>
<sequence length="288" mass="32233">MSAKSPQYLILPLSVLAMDAPSLNAKVLLADILSMYKRTGKVFASDDHYAERYNIGKRTIGDAMKWLEDNGYISRDFNYAERSKRAVIPTEKAILLYEKSMRNPHEVDAKSATSPCEIRKDFMQNPQEVDAKSAEYNNSLIKQDKNNNSASALSEKNSEPDSASTFPEYTEFLVGNAGTQGIEAIPPDGLDFDSFWNAYGKKTDTKACRKKWEGLSAKTRAAIMEHVPKYVRATPDKQYRKDPKTYLNNECWKDAELPTPRASKGGPPPTAAPPALQDKLKSQRQKAL</sequence>
<evidence type="ECO:0000256" key="1">
    <source>
        <dbReference type="SAM" id="MobiDB-lite"/>
    </source>
</evidence>
<organism evidence="2 3">
    <name type="scientific">Hymenobacter fodinae</name>
    <dbReference type="NCBI Taxonomy" id="2510796"/>
    <lineage>
        <taxon>Bacteria</taxon>
        <taxon>Pseudomonadati</taxon>
        <taxon>Bacteroidota</taxon>
        <taxon>Cytophagia</taxon>
        <taxon>Cytophagales</taxon>
        <taxon>Hymenobacteraceae</taxon>
        <taxon>Hymenobacter</taxon>
    </lineage>
</organism>
<dbReference type="AlphaFoldDB" id="A0A4Z0P9X7"/>
<protein>
    <recommendedName>
        <fullName evidence="4">Helix-turn-helix protein</fullName>
    </recommendedName>
</protein>
<evidence type="ECO:0008006" key="4">
    <source>
        <dbReference type="Google" id="ProtNLM"/>
    </source>
</evidence>
<proteinExistence type="predicted"/>
<accession>A0A4Z0P9X7</accession>
<gene>
    <name evidence="2" type="ORF">EU556_13900</name>
</gene>
<comment type="caution">
    <text evidence="2">The sequence shown here is derived from an EMBL/GenBank/DDBJ whole genome shotgun (WGS) entry which is preliminary data.</text>
</comment>